<name>A0AAD9X7C6_9ROSI</name>
<dbReference type="EMBL" id="JANJYI010000004">
    <property type="protein sequence ID" value="KAK2654112.1"/>
    <property type="molecule type" value="Genomic_DNA"/>
</dbReference>
<accession>A0AAD9X7C6</accession>
<dbReference type="PANTHER" id="PTHR46890">
    <property type="entry name" value="NON-LTR RETROLELEMENT REVERSE TRANSCRIPTASE-LIKE PROTEIN-RELATED"/>
    <property type="match status" value="1"/>
</dbReference>
<protein>
    <recommendedName>
        <fullName evidence="1">Reverse transcriptase domain-containing protein</fullName>
    </recommendedName>
</protein>
<evidence type="ECO:0000259" key="1">
    <source>
        <dbReference type="PROSITE" id="PS50878"/>
    </source>
</evidence>
<evidence type="ECO:0000313" key="2">
    <source>
        <dbReference type="EMBL" id="KAK2654112.1"/>
    </source>
</evidence>
<comment type="caution">
    <text evidence="2">The sequence shown here is derived from an EMBL/GenBank/DDBJ whole genome shotgun (WGS) entry which is preliminary data.</text>
</comment>
<dbReference type="SUPFAM" id="SSF56672">
    <property type="entry name" value="DNA/RNA polymerases"/>
    <property type="match status" value="1"/>
</dbReference>
<organism evidence="2 3">
    <name type="scientific">Dipteronia dyeriana</name>
    <dbReference type="NCBI Taxonomy" id="168575"/>
    <lineage>
        <taxon>Eukaryota</taxon>
        <taxon>Viridiplantae</taxon>
        <taxon>Streptophyta</taxon>
        <taxon>Embryophyta</taxon>
        <taxon>Tracheophyta</taxon>
        <taxon>Spermatophyta</taxon>
        <taxon>Magnoliopsida</taxon>
        <taxon>eudicotyledons</taxon>
        <taxon>Gunneridae</taxon>
        <taxon>Pentapetalae</taxon>
        <taxon>rosids</taxon>
        <taxon>malvids</taxon>
        <taxon>Sapindales</taxon>
        <taxon>Sapindaceae</taxon>
        <taxon>Hippocastanoideae</taxon>
        <taxon>Acereae</taxon>
        <taxon>Dipteronia</taxon>
    </lineage>
</organism>
<proteinExistence type="predicted"/>
<dbReference type="AlphaFoldDB" id="A0AAD9X7C6"/>
<dbReference type="InterPro" id="IPR000477">
    <property type="entry name" value="RT_dom"/>
</dbReference>
<dbReference type="Pfam" id="PF00078">
    <property type="entry name" value="RVT_1"/>
    <property type="match status" value="1"/>
</dbReference>
<evidence type="ECO:0000313" key="3">
    <source>
        <dbReference type="Proteomes" id="UP001280121"/>
    </source>
</evidence>
<dbReference type="PROSITE" id="PS50878">
    <property type="entry name" value="RT_POL"/>
    <property type="match status" value="1"/>
</dbReference>
<feature type="domain" description="Reverse transcriptase" evidence="1">
    <location>
        <begin position="150"/>
        <end position="390"/>
    </location>
</feature>
<dbReference type="InterPro" id="IPR043502">
    <property type="entry name" value="DNA/RNA_pol_sf"/>
</dbReference>
<dbReference type="PANTHER" id="PTHR46890:SF49">
    <property type="entry name" value="RNA-DIRECTED DNA POLYMERASE"/>
    <property type="match status" value="1"/>
</dbReference>
<dbReference type="Proteomes" id="UP001280121">
    <property type="component" value="Unassembled WGS sequence"/>
</dbReference>
<sequence>MKRREAVTIRKVKEKLAVLDKAAYVSGWSKNHIQKRRILVAELWKLIMVEEQSWKQKSKVKWLIEGDRNTKFFYSVGVSWRRHKIHGLPLKKLPVQESASLEADFSLEKVCVALASCDGNKAPGPDGFNLRFIKDYWDLIQDDFMKFIGDFYSDGAIVNELNKTFIALIPKKVRLEVMTYFRPISLVNSMYKIIAKVVPNRMKKEIIHQWKKDGKGGIIVKLDFDKAYDSLDHNFLDDMLDEMGFGWNWRQWIMHCISSPAISVLVNGSPTREFGLERGLRPGDPLSHLLFNVLVEGLSALIKKMIHMDLLRGTVLRSGEIYVSNLQFADDTILFLQPEVQYLKNARSVLSKKKGLLVKWEWRFGMEENTLWMRVVCVKYEVPIESMRWD</sequence>
<keyword evidence="3" id="KW-1185">Reference proteome</keyword>
<gene>
    <name evidence="2" type="ORF">Ddye_013968</name>
</gene>
<dbReference type="InterPro" id="IPR052343">
    <property type="entry name" value="Retrotransposon-Effector_Assoc"/>
</dbReference>
<reference evidence="2" key="1">
    <citation type="journal article" date="2023" name="Plant J.">
        <title>Genome sequences and population genomics provide insights into the demographic history, inbreeding, and mutation load of two 'living fossil' tree species of Dipteronia.</title>
        <authorList>
            <person name="Feng Y."/>
            <person name="Comes H.P."/>
            <person name="Chen J."/>
            <person name="Zhu S."/>
            <person name="Lu R."/>
            <person name="Zhang X."/>
            <person name="Li P."/>
            <person name="Qiu J."/>
            <person name="Olsen K.M."/>
            <person name="Qiu Y."/>
        </authorList>
    </citation>
    <scope>NUCLEOTIDE SEQUENCE</scope>
    <source>
        <strain evidence="2">KIB01</strain>
    </source>
</reference>